<dbReference type="InterPro" id="IPR006109">
    <property type="entry name" value="G3P_DH_NAD-dep_C"/>
</dbReference>
<dbReference type="Pfam" id="PF01210">
    <property type="entry name" value="NAD_Gly3P_dh_N"/>
    <property type="match status" value="1"/>
</dbReference>
<dbReference type="FunFam" id="1.10.1040.10:FF:000001">
    <property type="entry name" value="Glycerol-3-phosphate dehydrogenase [NAD(P)+]"/>
    <property type="match status" value="1"/>
</dbReference>
<dbReference type="GO" id="GO:0047952">
    <property type="term" value="F:glycerol-3-phosphate dehydrogenase [NAD(P)+] activity"/>
    <property type="evidence" value="ECO:0007669"/>
    <property type="project" value="UniProtKB-EC"/>
</dbReference>
<dbReference type="AlphaFoldDB" id="A0A3B0WC77"/>
<dbReference type="EMBL" id="UOEX01000419">
    <property type="protein sequence ID" value="VAW42146.1"/>
    <property type="molecule type" value="Genomic_DNA"/>
</dbReference>
<dbReference type="Gene3D" id="3.40.50.720">
    <property type="entry name" value="NAD(P)-binding Rossmann-like Domain"/>
    <property type="match status" value="1"/>
</dbReference>
<dbReference type="InterPro" id="IPR006168">
    <property type="entry name" value="G3P_DH_NAD-dep"/>
</dbReference>
<dbReference type="NCBIfam" id="NF000940">
    <property type="entry name" value="PRK00094.1-2"/>
    <property type="match status" value="1"/>
</dbReference>
<evidence type="ECO:0000256" key="1">
    <source>
        <dbReference type="ARBA" id="ARBA00011009"/>
    </source>
</evidence>
<dbReference type="Gene3D" id="1.10.1040.10">
    <property type="entry name" value="N-(1-d-carboxylethyl)-l-norvaline Dehydrogenase, domain 2"/>
    <property type="match status" value="1"/>
</dbReference>
<name>A0A3B0WC77_9ZZZZ</name>
<keyword evidence="2 6" id="KW-0560">Oxidoreductase</keyword>
<dbReference type="InterPro" id="IPR008927">
    <property type="entry name" value="6-PGluconate_DH-like_C_sf"/>
</dbReference>
<dbReference type="PRINTS" id="PR00077">
    <property type="entry name" value="GPDHDRGNASE"/>
</dbReference>
<evidence type="ECO:0000313" key="6">
    <source>
        <dbReference type="EMBL" id="VAW42146.1"/>
    </source>
</evidence>
<dbReference type="GO" id="GO:0005829">
    <property type="term" value="C:cytosol"/>
    <property type="evidence" value="ECO:0007669"/>
    <property type="project" value="TreeGrafter"/>
</dbReference>
<dbReference type="InterPro" id="IPR011128">
    <property type="entry name" value="G3P_DH_NAD-dep_N"/>
</dbReference>
<dbReference type="PIRSF" id="PIRSF000114">
    <property type="entry name" value="Glycerol-3-P_dh"/>
    <property type="match status" value="1"/>
</dbReference>
<dbReference type="PANTHER" id="PTHR11728:SF1">
    <property type="entry name" value="GLYCEROL-3-PHOSPHATE DEHYDROGENASE [NAD(+)] 2, CHLOROPLASTIC"/>
    <property type="match status" value="1"/>
</dbReference>
<keyword evidence="3" id="KW-0520">NAD</keyword>
<accession>A0A3B0WC77</accession>
<gene>
    <name evidence="6" type="ORF">MNBD_DELTA03-538</name>
</gene>
<dbReference type="InterPro" id="IPR036291">
    <property type="entry name" value="NAD(P)-bd_dom_sf"/>
</dbReference>
<dbReference type="PANTHER" id="PTHR11728">
    <property type="entry name" value="GLYCEROL-3-PHOSPHATE DEHYDROGENASE"/>
    <property type="match status" value="1"/>
</dbReference>
<organism evidence="6">
    <name type="scientific">hydrothermal vent metagenome</name>
    <dbReference type="NCBI Taxonomy" id="652676"/>
    <lineage>
        <taxon>unclassified sequences</taxon>
        <taxon>metagenomes</taxon>
        <taxon>ecological metagenomes</taxon>
    </lineage>
</organism>
<dbReference type="SUPFAM" id="SSF51735">
    <property type="entry name" value="NAD(P)-binding Rossmann-fold domains"/>
    <property type="match status" value="1"/>
</dbReference>
<evidence type="ECO:0000256" key="3">
    <source>
        <dbReference type="ARBA" id="ARBA00023027"/>
    </source>
</evidence>
<proteinExistence type="inferred from homology"/>
<dbReference type="GO" id="GO:0005975">
    <property type="term" value="P:carbohydrate metabolic process"/>
    <property type="evidence" value="ECO:0007669"/>
    <property type="project" value="InterPro"/>
</dbReference>
<sequence length="331" mass="35437">MSPENIIVIGAGSWGTALAKLLADKGKKVILWGHRAAHIEQIRREAENKLYLPGIKLENITFTADINMVKGAFMVVMVVPSHVFRGVFKDLAPLLGKDTYVLSAVKGIENDTLMTMTQVMADIKKGLAAGVLSGPSFAKEVAAGIPSAVTVASADIEQAGVFQRTFFTEFFRVYTSTDVIGVELGGPLKNIIAIAAGICDGLGYGTNTRAALITRGLAEITRMGVKMGANPLTFSGLAGMGDLVLTCTGDLSRNRQVGLMLGQGKTLTDILAEMKMVAEGVKTTKSAWLLSRKMGVDMPILEQIYQVIYADKPCAEAVHDLLSRDQKEELS</sequence>
<dbReference type="Pfam" id="PF07479">
    <property type="entry name" value="NAD_Gly3P_dh_C"/>
    <property type="match status" value="1"/>
</dbReference>
<dbReference type="InterPro" id="IPR013328">
    <property type="entry name" value="6PGD_dom2"/>
</dbReference>
<reference evidence="6" key="1">
    <citation type="submission" date="2018-06" db="EMBL/GenBank/DDBJ databases">
        <authorList>
            <person name="Zhirakovskaya E."/>
        </authorList>
    </citation>
    <scope>NUCLEOTIDE SEQUENCE</scope>
</reference>
<evidence type="ECO:0000256" key="2">
    <source>
        <dbReference type="ARBA" id="ARBA00023002"/>
    </source>
</evidence>
<dbReference type="HAMAP" id="MF_00394">
    <property type="entry name" value="NAD_Glyc3P_dehydrog"/>
    <property type="match status" value="1"/>
</dbReference>
<dbReference type="GO" id="GO:0046168">
    <property type="term" value="P:glycerol-3-phosphate catabolic process"/>
    <property type="evidence" value="ECO:0007669"/>
    <property type="project" value="InterPro"/>
</dbReference>
<evidence type="ECO:0000259" key="5">
    <source>
        <dbReference type="Pfam" id="PF07479"/>
    </source>
</evidence>
<feature type="domain" description="Glycerol-3-phosphate dehydrogenase NAD-dependent C-terminal" evidence="5">
    <location>
        <begin position="178"/>
        <end position="318"/>
    </location>
</feature>
<comment type="similarity">
    <text evidence="1">Belongs to the NAD-dependent glycerol-3-phosphate dehydrogenase family.</text>
</comment>
<protein>
    <submittedName>
        <fullName evidence="6">Glycerol-3-phosphate dehydrogenase [NAD(P)+]</fullName>
        <ecNumber evidence="6">1.1.1.94</ecNumber>
    </submittedName>
</protein>
<dbReference type="EC" id="1.1.1.94" evidence="6"/>
<dbReference type="FunFam" id="3.40.50.720:FF:000019">
    <property type="entry name" value="Glycerol-3-phosphate dehydrogenase [NAD(P)+]"/>
    <property type="match status" value="1"/>
</dbReference>
<dbReference type="SUPFAM" id="SSF48179">
    <property type="entry name" value="6-phosphogluconate dehydrogenase C-terminal domain-like"/>
    <property type="match status" value="1"/>
</dbReference>
<evidence type="ECO:0000259" key="4">
    <source>
        <dbReference type="Pfam" id="PF01210"/>
    </source>
</evidence>
<dbReference type="NCBIfam" id="NF000942">
    <property type="entry name" value="PRK00094.1-4"/>
    <property type="match status" value="1"/>
</dbReference>
<dbReference type="GO" id="GO:0051287">
    <property type="term" value="F:NAD binding"/>
    <property type="evidence" value="ECO:0007669"/>
    <property type="project" value="InterPro"/>
</dbReference>
<feature type="domain" description="Glycerol-3-phosphate dehydrogenase NAD-dependent N-terminal" evidence="4">
    <location>
        <begin position="6"/>
        <end position="157"/>
    </location>
</feature>